<feature type="binding site" evidence="8">
    <location>
        <position position="184"/>
    </location>
    <ligand>
        <name>S-adenosyl-L-methionine</name>
        <dbReference type="ChEBI" id="CHEBI:59789"/>
    </ligand>
</feature>
<evidence type="ECO:0000256" key="1">
    <source>
        <dbReference type="ARBA" id="ARBA00022485"/>
    </source>
</evidence>
<keyword evidence="1 7" id="KW-0004">4Fe-4S</keyword>
<dbReference type="GO" id="GO:0051539">
    <property type="term" value="F:4 iron, 4 sulfur cluster binding"/>
    <property type="evidence" value="ECO:0007669"/>
    <property type="project" value="UniProtKB-KW"/>
</dbReference>
<dbReference type="OrthoDB" id="9775764at2"/>
<comment type="cofactor">
    <cofactor evidence="7">
        <name>[4Fe-4S] cluster</name>
        <dbReference type="ChEBI" id="CHEBI:49883"/>
    </cofactor>
    <text evidence="7">Binds 1 [4Fe-4S] cluster. The cluster is coordinated with 3 cysteines and an exchangeable S-adenosyl-L-methionine.</text>
</comment>
<feature type="domain" description="Radical SAM core" evidence="10">
    <location>
        <begin position="72"/>
        <end position="293"/>
    </location>
</feature>
<accession>A0A6N7IM03</accession>
<dbReference type="EMBL" id="WHYR01000003">
    <property type="protein sequence ID" value="MQL51006.1"/>
    <property type="molecule type" value="Genomic_DNA"/>
</dbReference>
<feature type="binding site" evidence="7">
    <location>
        <position position="90"/>
    </location>
    <ligand>
        <name>[4Fe-4S] cluster</name>
        <dbReference type="ChEBI" id="CHEBI:49883"/>
        <note>4Fe-4S-S-AdoMet</note>
    </ligand>
</feature>
<reference evidence="11 12" key="1">
    <citation type="submission" date="2019-10" db="EMBL/GenBank/DDBJ databases">
        <title>Comparative genomics of sulfur disproportionating microorganisms.</title>
        <authorList>
            <person name="Ward L.M."/>
            <person name="Bertran E."/>
            <person name="Johnston D."/>
        </authorList>
    </citation>
    <scope>NUCLEOTIDE SEQUENCE [LARGE SCALE GENOMIC DNA]</scope>
    <source>
        <strain evidence="11 12">DSM 14055</strain>
    </source>
</reference>
<protein>
    <submittedName>
        <fullName evidence="11">[FeFe] hydrogenase H-cluster radical SAM maturase HydE</fullName>
    </submittedName>
</protein>
<dbReference type="InterPro" id="IPR010722">
    <property type="entry name" value="BATS_dom"/>
</dbReference>
<dbReference type="Gene3D" id="3.20.20.70">
    <property type="entry name" value="Aldolase class I"/>
    <property type="match status" value="1"/>
</dbReference>
<proteinExistence type="predicted"/>
<evidence type="ECO:0000256" key="2">
    <source>
        <dbReference type="ARBA" id="ARBA00022691"/>
    </source>
</evidence>
<name>A0A6N7IM03_9FIRM</name>
<dbReference type="RefSeq" id="WP_152944923.1">
    <property type="nucleotide sequence ID" value="NZ_WHYR01000003.1"/>
</dbReference>
<dbReference type="Pfam" id="PF04055">
    <property type="entry name" value="Radical_SAM"/>
    <property type="match status" value="1"/>
</dbReference>
<dbReference type="GO" id="GO:0042364">
    <property type="term" value="P:water-soluble vitamin biosynthetic process"/>
    <property type="evidence" value="ECO:0007669"/>
    <property type="project" value="UniProtKB-ARBA"/>
</dbReference>
<dbReference type="InterPro" id="IPR007197">
    <property type="entry name" value="rSAM"/>
</dbReference>
<feature type="compositionally biased region" description="Polar residues" evidence="9">
    <location>
        <begin position="9"/>
        <end position="23"/>
    </location>
</feature>
<keyword evidence="2 7" id="KW-0949">S-adenosyl-L-methionine</keyword>
<dbReference type="SMART" id="SM00729">
    <property type="entry name" value="Elp3"/>
    <property type="match status" value="1"/>
</dbReference>
<dbReference type="InterPro" id="IPR034422">
    <property type="entry name" value="HydE/PylB-like"/>
</dbReference>
<dbReference type="SFLD" id="SFLDG01280">
    <property type="entry name" value="HydE/PylB-like"/>
    <property type="match status" value="1"/>
</dbReference>
<evidence type="ECO:0000256" key="6">
    <source>
        <dbReference type="ARBA" id="ARBA00034078"/>
    </source>
</evidence>
<evidence type="ECO:0000256" key="9">
    <source>
        <dbReference type="SAM" id="MobiDB-lite"/>
    </source>
</evidence>
<dbReference type="InterPro" id="IPR058240">
    <property type="entry name" value="rSAM_sf"/>
</dbReference>
<evidence type="ECO:0000259" key="10">
    <source>
        <dbReference type="PROSITE" id="PS51918"/>
    </source>
</evidence>
<dbReference type="GO" id="GO:0016740">
    <property type="term" value="F:transferase activity"/>
    <property type="evidence" value="ECO:0007669"/>
    <property type="project" value="TreeGrafter"/>
</dbReference>
<dbReference type="SUPFAM" id="SSF102114">
    <property type="entry name" value="Radical SAM enzymes"/>
    <property type="match status" value="1"/>
</dbReference>
<evidence type="ECO:0000313" key="11">
    <source>
        <dbReference type="EMBL" id="MQL51006.1"/>
    </source>
</evidence>
<dbReference type="PIRSF" id="PIRSF004762">
    <property type="entry name" value="CHP00423"/>
    <property type="match status" value="1"/>
</dbReference>
<dbReference type="InterPro" id="IPR006638">
    <property type="entry name" value="Elp3/MiaA/NifB-like_rSAM"/>
</dbReference>
<dbReference type="Proteomes" id="UP000441717">
    <property type="component" value="Unassembled WGS sequence"/>
</dbReference>
<dbReference type="SMART" id="SM00876">
    <property type="entry name" value="BATS"/>
    <property type="match status" value="1"/>
</dbReference>
<feature type="binding site" evidence="8">
    <location>
        <position position="159"/>
    </location>
    <ligand>
        <name>(3R)-3-methyl-D-ornithine</name>
        <dbReference type="ChEBI" id="CHEBI:64642"/>
    </ligand>
</feature>
<dbReference type="InterPro" id="IPR024021">
    <property type="entry name" value="FeFe-hyd_HydE_rSAM"/>
</dbReference>
<feature type="region of interest" description="Disordered" evidence="9">
    <location>
        <begin position="1"/>
        <end position="23"/>
    </location>
</feature>
<dbReference type="PANTHER" id="PTHR43726">
    <property type="entry name" value="3-METHYLORNITHINE SYNTHASE"/>
    <property type="match status" value="1"/>
</dbReference>
<dbReference type="NCBIfam" id="TIGR03956">
    <property type="entry name" value="rSAM_HydE"/>
    <property type="match status" value="1"/>
</dbReference>
<keyword evidence="12" id="KW-1185">Reference proteome</keyword>
<comment type="caution">
    <text evidence="11">The sequence shown here is derived from an EMBL/GenBank/DDBJ whole genome shotgun (WGS) entry which is preliminary data.</text>
</comment>
<organism evidence="11 12">
    <name type="scientific">Desulfofundulus thermobenzoicus</name>
    <dbReference type="NCBI Taxonomy" id="29376"/>
    <lineage>
        <taxon>Bacteria</taxon>
        <taxon>Bacillati</taxon>
        <taxon>Bacillota</taxon>
        <taxon>Clostridia</taxon>
        <taxon>Eubacteriales</taxon>
        <taxon>Peptococcaceae</taxon>
        <taxon>Desulfofundulus</taxon>
    </lineage>
</organism>
<keyword evidence="3" id="KW-0479">Metal-binding</keyword>
<evidence type="ECO:0000313" key="12">
    <source>
        <dbReference type="Proteomes" id="UP000441717"/>
    </source>
</evidence>
<dbReference type="SFLD" id="SFLDG01082">
    <property type="entry name" value="B12-binding_domain_containing"/>
    <property type="match status" value="1"/>
</dbReference>
<comment type="cofactor">
    <cofactor evidence="6">
        <name>[2Fe-2S] cluster</name>
        <dbReference type="ChEBI" id="CHEBI:190135"/>
    </cofactor>
</comment>
<evidence type="ECO:0000256" key="5">
    <source>
        <dbReference type="ARBA" id="ARBA00023014"/>
    </source>
</evidence>
<dbReference type="GO" id="GO:0044272">
    <property type="term" value="P:sulfur compound biosynthetic process"/>
    <property type="evidence" value="ECO:0007669"/>
    <property type="project" value="UniProtKB-ARBA"/>
</dbReference>
<evidence type="ECO:0000256" key="8">
    <source>
        <dbReference type="PIRSR" id="PIRSR004762-2"/>
    </source>
</evidence>
<feature type="binding site" evidence="8">
    <location>
        <position position="195"/>
    </location>
    <ligand>
        <name>S-adenosyl-L-methionine</name>
        <dbReference type="ChEBI" id="CHEBI:59789"/>
    </ligand>
</feature>
<dbReference type="AlphaFoldDB" id="A0A6N7IM03"/>
<dbReference type="PANTHER" id="PTHR43726:SF1">
    <property type="entry name" value="BIOTIN SYNTHASE"/>
    <property type="match status" value="1"/>
</dbReference>
<keyword evidence="5 7" id="KW-0411">Iron-sulfur</keyword>
<sequence length="386" mass="42676">MSPAGGNGHTTTQPSGGRGSTASSGIVTILARALREETLSPGEIGALLAAGPRDRPALFAAADEMRRRHVGDDVHLRGIIEFSNYCRNNCLYCGLRRENRRVKRYRMEPVEITDAARQAVNMGFKTIVLQSGEDPYYNGDVLARIVSEIKELDAAVTLSVGDRRREEYELWRRAGADRYLLKHETADPELFARLRPGTTLSQRLKRLYWLRELGYQVGSGNMVGLPGQTTEILAADLLLLKELDVEMAGIGPFIPHPETPLGKCPPGDWQLSLKVLAVARLLLPKAHLPATTALGTVHPRGREMGLKCGANVVMPDATPLQYRAHYQIYPGKAGLEADTRRILAELHKMIHSLGRRVAADYGHTPKWENIISGRNYYAPMGTGHLY</sequence>
<evidence type="ECO:0000256" key="3">
    <source>
        <dbReference type="ARBA" id="ARBA00022723"/>
    </source>
</evidence>
<feature type="binding site" evidence="8">
    <location>
        <position position="203"/>
    </location>
    <ligand>
        <name>S-adenosyl-L-methionine</name>
        <dbReference type="ChEBI" id="CHEBI:59789"/>
    </ligand>
</feature>
<dbReference type="SFLD" id="SFLDS00029">
    <property type="entry name" value="Radical_SAM"/>
    <property type="match status" value="1"/>
</dbReference>
<feature type="binding site" evidence="7">
    <location>
        <position position="93"/>
    </location>
    <ligand>
        <name>[4Fe-4S] cluster</name>
        <dbReference type="ChEBI" id="CHEBI:49883"/>
        <note>4Fe-4S-S-AdoMet</note>
    </ligand>
</feature>
<keyword evidence="4 7" id="KW-0408">Iron</keyword>
<evidence type="ECO:0000256" key="7">
    <source>
        <dbReference type="PIRSR" id="PIRSR004762-1"/>
    </source>
</evidence>
<dbReference type="GO" id="GO:0046872">
    <property type="term" value="F:metal ion binding"/>
    <property type="evidence" value="ECO:0007669"/>
    <property type="project" value="UniProtKB-KW"/>
</dbReference>
<dbReference type="SFLD" id="SFLDF00348">
    <property type="entry name" value="FeFe_hydrogenase_maturase_(Hyd"/>
    <property type="match status" value="1"/>
</dbReference>
<dbReference type="CDD" id="cd01335">
    <property type="entry name" value="Radical_SAM"/>
    <property type="match status" value="1"/>
</dbReference>
<dbReference type="SFLD" id="SFLDG01060">
    <property type="entry name" value="BATS_domain_containing"/>
    <property type="match status" value="1"/>
</dbReference>
<dbReference type="InterPro" id="IPR013785">
    <property type="entry name" value="Aldolase_TIM"/>
</dbReference>
<evidence type="ECO:0000256" key="4">
    <source>
        <dbReference type="ARBA" id="ARBA00023004"/>
    </source>
</evidence>
<gene>
    <name evidence="11" type="primary">hydE</name>
    <name evidence="11" type="ORF">GFC01_01720</name>
</gene>
<feature type="binding site" evidence="7">
    <location>
        <position position="86"/>
    </location>
    <ligand>
        <name>[4Fe-4S] cluster</name>
        <dbReference type="ChEBI" id="CHEBI:49883"/>
        <note>4Fe-4S-S-AdoMet</note>
    </ligand>
</feature>
<dbReference type="PROSITE" id="PS51918">
    <property type="entry name" value="RADICAL_SAM"/>
    <property type="match status" value="1"/>
</dbReference>